<gene>
    <name evidence="4" type="ORF">BJX66DRAFT_306502</name>
</gene>
<evidence type="ECO:0000256" key="2">
    <source>
        <dbReference type="ARBA" id="ARBA00023445"/>
    </source>
</evidence>
<protein>
    <recommendedName>
        <fullName evidence="3">NAD-dependent epimerase/dehydratase domain-containing protein</fullName>
    </recommendedName>
</protein>
<feature type="domain" description="NAD-dependent epimerase/dehydratase" evidence="3">
    <location>
        <begin position="4"/>
        <end position="249"/>
    </location>
</feature>
<reference evidence="4 5" key="1">
    <citation type="submission" date="2024-07" db="EMBL/GenBank/DDBJ databases">
        <title>Section-level genome sequencing and comparative genomics of Aspergillus sections Usti and Cavernicolus.</title>
        <authorList>
            <consortium name="Lawrence Berkeley National Laboratory"/>
            <person name="Nybo J.L."/>
            <person name="Vesth T.C."/>
            <person name="Theobald S."/>
            <person name="Frisvad J.C."/>
            <person name="Larsen T.O."/>
            <person name="Kjaerboelling I."/>
            <person name="Rothschild-Mancinelli K."/>
            <person name="Lyhne E.K."/>
            <person name="Kogle M.E."/>
            <person name="Barry K."/>
            <person name="Clum A."/>
            <person name="Na H."/>
            <person name="Ledsgaard L."/>
            <person name="Lin J."/>
            <person name="Lipzen A."/>
            <person name="Kuo A."/>
            <person name="Riley R."/>
            <person name="Mondo S."/>
            <person name="Labutti K."/>
            <person name="Haridas S."/>
            <person name="Pangalinan J."/>
            <person name="Salamov A.A."/>
            <person name="Simmons B.A."/>
            <person name="Magnuson J.K."/>
            <person name="Chen J."/>
            <person name="Drula E."/>
            <person name="Henrissat B."/>
            <person name="Wiebenga A."/>
            <person name="Lubbers R.J."/>
            <person name="Gomes A.C."/>
            <person name="Makela M.R."/>
            <person name="Stajich J."/>
            <person name="Grigoriev I.V."/>
            <person name="Mortensen U.H."/>
            <person name="De Vries R.P."/>
            <person name="Baker S.E."/>
            <person name="Andersen M.R."/>
        </authorList>
    </citation>
    <scope>NUCLEOTIDE SEQUENCE [LARGE SCALE GENOMIC DNA]</scope>
    <source>
        <strain evidence="4 5">CBS 209.92</strain>
    </source>
</reference>
<evidence type="ECO:0000313" key="5">
    <source>
        <dbReference type="Proteomes" id="UP001610563"/>
    </source>
</evidence>
<evidence type="ECO:0000313" key="4">
    <source>
        <dbReference type="EMBL" id="KAL2793170.1"/>
    </source>
</evidence>
<proteinExistence type="inferred from homology"/>
<dbReference type="InterPro" id="IPR036291">
    <property type="entry name" value="NAD(P)-bd_dom_sf"/>
</dbReference>
<dbReference type="Pfam" id="PF01370">
    <property type="entry name" value="Epimerase"/>
    <property type="match status" value="1"/>
</dbReference>
<sequence length="324" mass="35415">MPLALITGSTGFIGSAVTLAVLQAGYSVRLAIRRPEQTQKLRSIFSKFDANDKLDFVVVPDITLPGAFDNALQGVQYILHLASPLAGTEADLLTPAVRGTVSILESALETPSVKKVVVTSSVAALRGLAPIPDGAVVTEDAEIDVVIDPSEVQSLDPMAQYRASKIASYKAVLKFAAERKPAFDVITLHPVYVFGRSLIQSSSSELDGTNRMLFNSLLARTPSTGQFLGVHVEDVALAHIRVLENNIRGVQPYLLSAPRRSWQDVRSFVVDDFPGFEVGLEESVEDWENWGADTTRAIRDLKIIFRPMEDQVRDLVSQQLELRS</sequence>
<comment type="similarity">
    <text evidence="2">Belongs to the NAD(P)-dependent epimerase/dehydratase family. Dihydroflavonol-4-reductase subfamily.</text>
</comment>
<keyword evidence="1" id="KW-0560">Oxidoreductase</keyword>
<accession>A0ABR4G3F7</accession>
<dbReference type="PANTHER" id="PTHR10366:SF812">
    <property type="entry name" value="VPS9 DOMAIN-CONTAINING PROTEIN"/>
    <property type="match status" value="1"/>
</dbReference>
<dbReference type="Gene3D" id="3.40.50.720">
    <property type="entry name" value="NAD(P)-binding Rossmann-like Domain"/>
    <property type="match status" value="1"/>
</dbReference>
<organism evidence="4 5">
    <name type="scientific">Aspergillus keveii</name>
    <dbReference type="NCBI Taxonomy" id="714993"/>
    <lineage>
        <taxon>Eukaryota</taxon>
        <taxon>Fungi</taxon>
        <taxon>Dikarya</taxon>
        <taxon>Ascomycota</taxon>
        <taxon>Pezizomycotina</taxon>
        <taxon>Eurotiomycetes</taxon>
        <taxon>Eurotiomycetidae</taxon>
        <taxon>Eurotiales</taxon>
        <taxon>Aspergillaceae</taxon>
        <taxon>Aspergillus</taxon>
        <taxon>Aspergillus subgen. Nidulantes</taxon>
    </lineage>
</organism>
<dbReference type="SUPFAM" id="SSF51735">
    <property type="entry name" value="NAD(P)-binding Rossmann-fold domains"/>
    <property type="match status" value="1"/>
</dbReference>
<dbReference type="Proteomes" id="UP001610563">
    <property type="component" value="Unassembled WGS sequence"/>
</dbReference>
<evidence type="ECO:0000259" key="3">
    <source>
        <dbReference type="Pfam" id="PF01370"/>
    </source>
</evidence>
<name>A0ABR4G3F7_9EURO</name>
<dbReference type="PANTHER" id="PTHR10366">
    <property type="entry name" value="NAD DEPENDENT EPIMERASE/DEHYDRATASE"/>
    <property type="match status" value="1"/>
</dbReference>
<comment type="caution">
    <text evidence="4">The sequence shown here is derived from an EMBL/GenBank/DDBJ whole genome shotgun (WGS) entry which is preliminary data.</text>
</comment>
<dbReference type="EMBL" id="JBFTWV010000061">
    <property type="protein sequence ID" value="KAL2793170.1"/>
    <property type="molecule type" value="Genomic_DNA"/>
</dbReference>
<keyword evidence="5" id="KW-1185">Reference proteome</keyword>
<dbReference type="InterPro" id="IPR050425">
    <property type="entry name" value="NAD(P)_dehydrat-like"/>
</dbReference>
<evidence type="ECO:0000256" key="1">
    <source>
        <dbReference type="ARBA" id="ARBA00023002"/>
    </source>
</evidence>
<dbReference type="InterPro" id="IPR001509">
    <property type="entry name" value="Epimerase_deHydtase"/>
</dbReference>